<evidence type="ECO:0000313" key="3">
    <source>
        <dbReference type="Proteomes" id="UP001196413"/>
    </source>
</evidence>
<dbReference type="Proteomes" id="UP001196413">
    <property type="component" value="Unassembled WGS sequence"/>
</dbReference>
<reference evidence="2" key="1">
    <citation type="submission" date="2021-06" db="EMBL/GenBank/DDBJ databases">
        <title>Parelaphostrongylus tenuis whole genome reference sequence.</title>
        <authorList>
            <person name="Garwood T.J."/>
            <person name="Larsen P.A."/>
            <person name="Fountain-Jones N.M."/>
            <person name="Garbe J.R."/>
            <person name="Macchietto M.G."/>
            <person name="Kania S.A."/>
            <person name="Gerhold R.W."/>
            <person name="Richards J.E."/>
            <person name="Wolf T.M."/>
        </authorList>
    </citation>
    <scope>NUCLEOTIDE SEQUENCE</scope>
    <source>
        <strain evidence="2">MNPRO001-30</strain>
        <tissue evidence="2">Meninges</tissue>
    </source>
</reference>
<evidence type="ECO:0000313" key="2">
    <source>
        <dbReference type="EMBL" id="KAJ1365855.1"/>
    </source>
</evidence>
<protein>
    <submittedName>
        <fullName evidence="2">Uncharacterized protein</fullName>
    </submittedName>
</protein>
<sequence>MGSSMRKDSNERHYHPIEKQKTEIGNHFSKQYSEYWRSASQKKLANTFAIQPNKFSTSSIYAWRSRENRPSSQFVSSFSKSEKPAQFSSSFGTIDPKTK</sequence>
<comment type="caution">
    <text evidence="2">The sequence shown here is derived from an EMBL/GenBank/DDBJ whole genome shotgun (WGS) entry which is preliminary data.</text>
</comment>
<evidence type="ECO:0000256" key="1">
    <source>
        <dbReference type="SAM" id="MobiDB-lite"/>
    </source>
</evidence>
<organism evidence="2 3">
    <name type="scientific">Parelaphostrongylus tenuis</name>
    <name type="common">Meningeal worm</name>
    <dbReference type="NCBI Taxonomy" id="148309"/>
    <lineage>
        <taxon>Eukaryota</taxon>
        <taxon>Metazoa</taxon>
        <taxon>Ecdysozoa</taxon>
        <taxon>Nematoda</taxon>
        <taxon>Chromadorea</taxon>
        <taxon>Rhabditida</taxon>
        <taxon>Rhabditina</taxon>
        <taxon>Rhabditomorpha</taxon>
        <taxon>Strongyloidea</taxon>
        <taxon>Metastrongylidae</taxon>
        <taxon>Parelaphostrongylus</taxon>
    </lineage>
</organism>
<name>A0AAD5MWI5_PARTN</name>
<feature type="region of interest" description="Disordered" evidence="1">
    <location>
        <begin position="1"/>
        <end position="23"/>
    </location>
</feature>
<dbReference type="EMBL" id="JAHQIW010005374">
    <property type="protein sequence ID" value="KAJ1365855.1"/>
    <property type="molecule type" value="Genomic_DNA"/>
</dbReference>
<dbReference type="AlphaFoldDB" id="A0AAD5MWI5"/>
<keyword evidence="3" id="KW-1185">Reference proteome</keyword>
<accession>A0AAD5MWI5</accession>
<gene>
    <name evidence="2" type="ORF">KIN20_026312</name>
</gene>
<proteinExistence type="predicted"/>